<keyword evidence="8" id="KW-1185">Reference proteome</keyword>
<keyword evidence="4 6" id="KW-1133">Transmembrane helix</keyword>
<gene>
    <name evidence="7" type="ORF">NB640_00900</name>
</gene>
<name>A0A9E9P2T6_9BURK</name>
<keyword evidence="3 6" id="KW-0812">Transmembrane</keyword>
<feature type="transmembrane region" description="Helical" evidence="6">
    <location>
        <begin position="143"/>
        <end position="163"/>
    </location>
</feature>
<evidence type="ECO:0000256" key="4">
    <source>
        <dbReference type="ARBA" id="ARBA00022989"/>
    </source>
</evidence>
<feature type="transmembrane region" description="Helical" evidence="6">
    <location>
        <begin position="183"/>
        <end position="204"/>
    </location>
</feature>
<organism evidence="7 8">
    <name type="scientific">Oxalobacter vibrioformis</name>
    <dbReference type="NCBI Taxonomy" id="933080"/>
    <lineage>
        <taxon>Bacteria</taxon>
        <taxon>Pseudomonadati</taxon>
        <taxon>Pseudomonadota</taxon>
        <taxon>Betaproteobacteria</taxon>
        <taxon>Burkholderiales</taxon>
        <taxon>Oxalobacteraceae</taxon>
        <taxon>Oxalobacter</taxon>
    </lineage>
</organism>
<accession>A0A9E9P2T6</accession>
<reference evidence="7" key="1">
    <citation type="journal article" date="2022" name="Front. Microbiol.">
        <title>New perspectives on an old grouping: The genomic and phenotypic variability of Oxalobacter formigenes and the implications for calcium oxalate stone prevention.</title>
        <authorList>
            <person name="Chmiel J.A."/>
            <person name="Carr C."/>
            <person name="Stuivenberg G.A."/>
            <person name="Venema R."/>
            <person name="Chanyi R.M."/>
            <person name="Al K.F."/>
            <person name="Giguere D."/>
            <person name="Say H."/>
            <person name="Akouris P.P."/>
            <person name="Dominguez Romero S.A."/>
            <person name="Kwong A."/>
            <person name="Tai V."/>
            <person name="Koval S.F."/>
            <person name="Razvi H."/>
            <person name="Bjazevic J."/>
            <person name="Burton J.P."/>
        </authorList>
    </citation>
    <scope>NUCLEOTIDE SEQUENCE</scope>
    <source>
        <strain evidence="7">WoOx3</strain>
    </source>
</reference>
<evidence type="ECO:0000256" key="3">
    <source>
        <dbReference type="ARBA" id="ARBA00022692"/>
    </source>
</evidence>
<protein>
    <submittedName>
        <fullName evidence="7">YihY family inner membrane protein</fullName>
    </submittedName>
</protein>
<evidence type="ECO:0000256" key="6">
    <source>
        <dbReference type="SAM" id="Phobius"/>
    </source>
</evidence>
<dbReference type="RefSeq" id="WP_269309265.1">
    <property type="nucleotide sequence ID" value="NZ_CP098242.1"/>
</dbReference>
<dbReference type="InterPro" id="IPR017039">
    <property type="entry name" value="Virul_fac_BrkB"/>
</dbReference>
<keyword evidence="5 6" id="KW-0472">Membrane</keyword>
<dbReference type="NCBIfam" id="TIGR00765">
    <property type="entry name" value="yihY_not_rbn"/>
    <property type="match status" value="1"/>
</dbReference>
<dbReference type="KEGG" id="ovb:NB640_00900"/>
<dbReference type="AlphaFoldDB" id="A0A9E9P2T6"/>
<dbReference type="PANTHER" id="PTHR30213">
    <property type="entry name" value="INNER MEMBRANE PROTEIN YHJD"/>
    <property type="match status" value="1"/>
</dbReference>
<evidence type="ECO:0000313" key="8">
    <source>
        <dbReference type="Proteomes" id="UP001156215"/>
    </source>
</evidence>
<feature type="transmembrane region" description="Helical" evidence="6">
    <location>
        <begin position="41"/>
        <end position="61"/>
    </location>
</feature>
<dbReference type="PANTHER" id="PTHR30213:SF0">
    <property type="entry name" value="UPF0761 MEMBRANE PROTEIN YIHY"/>
    <property type="match status" value="1"/>
</dbReference>
<dbReference type="GO" id="GO:0005886">
    <property type="term" value="C:plasma membrane"/>
    <property type="evidence" value="ECO:0007669"/>
    <property type="project" value="UniProtKB-SubCell"/>
</dbReference>
<evidence type="ECO:0000256" key="2">
    <source>
        <dbReference type="ARBA" id="ARBA00022475"/>
    </source>
</evidence>
<feature type="transmembrane region" description="Helical" evidence="6">
    <location>
        <begin position="103"/>
        <end position="123"/>
    </location>
</feature>
<keyword evidence="2" id="KW-1003">Cell membrane</keyword>
<dbReference type="Proteomes" id="UP001156215">
    <property type="component" value="Chromosome"/>
</dbReference>
<evidence type="ECO:0000256" key="5">
    <source>
        <dbReference type="ARBA" id="ARBA00023136"/>
    </source>
</evidence>
<feature type="transmembrane region" description="Helical" evidence="6">
    <location>
        <begin position="216"/>
        <end position="240"/>
    </location>
</feature>
<proteinExistence type="predicted"/>
<dbReference type="Pfam" id="PF03631">
    <property type="entry name" value="Virul_fac_BrkB"/>
    <property type="match status" value="1"/>
</dbReference>
<evidence type="ECO:0000313" key="7">
    <source>
        <dbReference type="EMBL" id="WAW10257.1"/>
    </source>
</evidence>
<dbReference type="EMBL" id="CP098242">
    <property type="protein sequence ID" value="WAW10257.1"/>
    <property type="molecule type" value="Genomic_DNA"/>
</dbReference>
<evidence type="ECO:0000256" key="1">
    <source>
        <dbReference type="ARBA" id="ARBA00004651"/>
    </source>
</evidence>
<comment type="subcellular location">
    <subcellularLocation>
        <location evidence="1">Cell membrane</location>
        <topology evidence="1">Multi-pass membrane protein</topology>
    </subcellularLocation>
</comment>
<sequence>MPNPIDNLHAKNRHLQRLIDLAQYVWRRVDEERLTQVAGNITYTLILGIVPAVAVALAIFTRFPQFEMLQKMVEIYFTRGMIPPGMAKGILDNLTLFASKASGVSIVSSLAMLFTTAMMFDLIETTFNRIWGVQEPRPIIRRFIMYLFIATLGPLLLGGSLYLTSYLYLAARGIVGGLPYLKGIWPIFFLGGISTTAFTLLYRFVPYRQILWKDALWGGVFASVAFEIAKRLFAIFVMQFASYQKIYGAIAIIPMFLLWLYVSSLIMLFGAVLTSSLPDFRSGRWRRVVTPGSQYADALFIIRTLFYARSEKNKSVGWTRLQRHASLSSAELEGMLLTMQEKGWVDHIQRRARIIFRRRRKAIRRALDEWRWVGNARKITLADVYVLFVFQPEEEDELSQKITCLIEENLDQSLSDYFDELDKNDPSSTPPGFS</sequence>
<feature type="transmembrane region" description="Helical" evidence="6">
    <location>
        <begin position="246"/>
        <end position="277"/>
    </location>
</feature>